<accession>D6Z9S1</accession>
<protein>
    <submittedName>
        <fullName evidence="2">Uncharacterized protein</fullName>
    </submittedName>
</protein>
<dbReference type="AlphaFoldDB" id="D6Z9S1"/>
<dbReference type="Proteomes" id="UP000002247">
    <property type="component" value="Chromosome"/>
</dbReference>
<reference evidence="2 3" key="1">
    <citation type="journal article" date="2010" name="Stand. Genomic Sci.">
        <title>Complete genome sequence of Segniliparus rotundus type strain (CDC 1076).</title>
        <authorList>
            <person name="Sikorski J."/>
            <person name="Lapidus A."/>
            <person name="Copeland A."/>
            <person name="Misra M."/>
            <person name="Glavina Del Rio T."/>
            <person name="Nolan M."/>
            <person name="Lucas S."/>
            <person name="Chen F."/>
            <person name="Tice H."/>
            <person name="Cheng J.F."/>
            <person name="Jando M."/>
            <person name="Schneider S."/>
            <person name="Bruce D."/>
            <person name="Goodwin L."/>
            <person name="Pitluck S."/>
            <person name="Liolios K."/>
            <person name="Mikhailova N."/>
            <person name="Pati A."/>
            <person name="Ivanova N."/>
            <person name="Mavromatis K."/>
            <person name="Chen A."/>
            <person name="Palaniappan K."/>
            <person name="Chertkov O."/>
            <person name="Land M."/>
            <person name="Hauser L."/>
            <person name="Chang Y.J."/>
            <person name="Jeffries C.D."/>
            <person name="Brettin T."/>
            <person name="Detter J.C."/>
            <person name="Han C."/>
            <person name="Rohde M."/>
            <person name="Goker M."/>
            <person name="Bristow J."/>
            <person name="Eisen J.A."/>
            <person name="Markowitz V."/>
            <person name="Hugenholtz P."/>
            <person name="Kyrpides N.C."/>
            <person name="Klenk H.P."/>
        </authorList>
    </citation>
    <scope>NUCLEOTIDE SEQUENCE [LARGE SCALE GENOMIC DNA]</scope>
    <source>
        <strain evidence="3">ATCC BAA-972 / CDC 1076 / CIP 108378 / DSM 44985 / JCM 13578</strain>
    </source>
</reference>
<organism evidence="2 3">
    <name type="scientific">Segniliparus rotundus (strain ATCC BAA-972 / CDC 1076 / CIP 108378 / DSM 44985 / JCM 13578)</name>
    <dbReference type="NCBI Taxonomy" id="640132"/>
    <lineage>
        <taxon>Bacteria</taxon>
        <taxon>Bacillati</taxon>
        <taxon>Actinomycetota</taxon>
        <taxon>Actinomycetes</taxon>
        <taxon>Mycobacteriales</taxon>
        <taxon>Segniliparaceae</taxon>
        <taxon>Segniliparus</taxon>
    </lineage>
</organism>
<proteinExistence type="predicted"/>
<sequence length="194" mass="21167">MTIADELRVVRKNGVVNNLGLVGSVVLVVGLCGLSGAWGLKDGGVWWAVFGVASWLFGAAALLVIWSQANQLWDAKPVFVFRPDGFAPGSPDPEQDAFVPWEQIAALSAVTDVTYRALGSDVSARSSHTLLLARQPDPRAGRGAVERFDYPRWTVPGFDEVARYIAAAAPHVAVRDEREYGMVEQFLRDWGLRT</sequence>
<keyword evidence="3" id="KW-1185">Reference proteome</keyword>
<dbReference type="KEGG" id="srt:Srot_0107"/>
<keyword evidence="1" id="KW-0472">Membrane</keyword>
<keyword evidence="1" id="KW-0812">Transmembrane</keyword>
<dbReference type="EMBL" id="CP001958">
    <property type="protein sequence ID" value="ADG96598.1"/>
    <property type="molecule type" value="Genomic_DNA"/>
</dbReference>
<keyword evidence="1" id="KW-1133">Transmembrane helix</keyword>
<gene>
    <name evidence="2" type="ordered locus">Srot_0107</name>
</gene>
<evidence type="ECO:0000256" key="1">
    <source>
        <dbReference type="SAM" id="Phobius"/>
    </source>
</evidence>
<name>D6Z9S1_SEGRD</name>
<dbReference type="STRING" id="640132.Srot_0107"/>
<evidence type="ECO:0000313" key="3">
    <source>
        <dbReference type="Proteomes" id="UP000002247"/>
    </source>
</evidence>
<feature type="transmembrane region" description="Helical" evidence="1">
    <location>
        <begin position="46"/>
        <end position="66"/>
    </location>
</feature>
<evidence type="ECO:0000313" key="2">
    <source>
        <dbReference type="EMBL" id="ADG96598.1"/>
    </source>
</evidence>
<dbReference type="HOGENOM" id="CLU_1401589_0_0_11"/>
<feature type="transmembrane region" description="Helical" evidence="1">
    <location>
        <begin position="21"/>
        <end position="40"/>
    </location>
</feature>